<evidence type="ECO:0000313" key="1">
    <source>
        <dbReference type="EMBL" id="RRT61684.1"/>
    </source>
</evidence>
<organism evidence="1 2">
    <name type="scientific">Ensete ventricosum</name>
    <name type="common">Abyssinian banana</name>
    <name type="synonym">Musa ensete</name>
    <dbReference type="NCBI Taxonomy" id="4639"/>
    <lineage>
        <taxon>Eukaryota</taxon>
        <taxon>Viridiplantae</taxon>
        <taxon>Streptophyta</taxon>
        <taxon>Embryophyta</taxon>
        <taxon>Tracheophyta</taxon>
        <taxon>Spermatophyta</taxon>
        <taxon>Magnoliopsida</taxon>
        <taxon>Liliopsida</taxon>
        <taxon>Zingiberales</taxon>
        <taxon>Musaceae</taxon>
        <taxon>Ensete</taxon>
    </lineage>
</organism>
<dbReference type="EMBL" id="AMZH03007294">
    <property type="protein sequence ID" value="RRT61684.1"/>
    <property type="molecule type" value="Genomic_DNA"/>
</dbReference>
<comment type="caution">
    <text evidence="1">The sequence shown here is derived from an EMBL/GenBank/DDBJ whole genome shotgun (WGS) entry which is preliminary data.</text>
</comment>
<dbReference type="Proteomes" id="UP000287651">
    <property type="component" value="Unassembled WGS sequence"/>
</dbReference>
<accession>A0A426ZCI7</accession>
<name>A0A426ZCI7_ENSVE</name>
<protein>
    <submittedName>
        <fullName evidence="1">Uncharacterized protein</fullName>
    </submittedName>
</protein>
<gene>
    <name evidence="1" type="ORF">B296_00028121</name>
</gene>
<reference evidence="1 2" key="1">
    <citation type="journal article" date="2014" name="Agronomy (Basel)">
        <title>A Draft Genome Sequence for Ensete ventricosum, the Drought-Tolerant Tree Against Hunger.</title>
        <authorList>
            <person name="Harrison J."/>
            <person name="Moore K.A."/>
            <person name="Paszkiewicz K."/>
            <person name="Jones T."/>
            <person name="Grant M."/>
            <person name="Ambacheew D."/>
            <person name="Muzemil S."/>
            <person name="Studholme D.J."/>
        </authorList>
    </citation>
    <scope>NUCLEOTIDE SEQUENCE [LARGE SCALE GENOMIC DNA]</scope>
</reference>
<proteinExistence type="predicted"/>
<evidence type="ECO:0000313" key="2">
    <source>
        <dbReference type="Proteomes" id="UP000287651"/>
    </source>
</evidence>
<sequence length="184" mass="20430">MDDELLQSMKALESTRAELLRQVVDNYKESVGFKKGLKRIGRYEYGYRVALARFRSLHPDSEGDSTVGVFGIVQDAQSMLGSSSTQVVGAPKILFFNPSRMARCMSFYSEFYRSFVLEIFTVSIAYHVIVLLHTIRGPCSDARVLPAAVVACQPYPCQVDRIIADSSMPVSGRLRCVGSTTLTI</sequence>
<dbReference type="AlphaFoldDB" id="A0A426ZCI7"/>